<proteinExistence type="predicted"/>
<sequence length="88" mass="9291">MSNPNTVATPCTIILNGQPNGVEGTADTQYCPAFSPVLGITAWRLDSGTLLIYKGQELAARLQQRGTQGFEGTVNLGPAPVAMTLTRQ</sequence>
<dbReference type="AlphaFoldDB" id="A0A1W9HQR0"/>
<comment type="caution">
    <text evidence="1">The sequence shown here is derived from an EMBL/GenBank/DDBJ whole genome shotgun (WGS) entry which is preliminary data.</text>
</comment>
<dbReference type="EMBL" id="LWDL01000031">
    <property type="protein sequence ID" value="OQW49581.1"/>
    <property type="molecule type" value="Genomic_DNA"/>
</dbReference>
<dbReference type="Proteomes" id="UP000192872">
    <property type="component" value="Unassembled WGS sequence"/>
</dbReference>
<reference evidence="1 2" key="1">
    <citation type="journal article" date="2017" name="Water Res.">
        <title>Comammox in drinking water systems.</title>
        <authorList>
            <person name="Wang Y."/>
            <person name="Ma L."/>
            <person name="Mao Y."/>
            <person name="Jiang X."/>
            <person name="Xia Y."/>
            <person name="Yu K."/>
            <person name="Li B."/>
            <person name="Zhang T."/>
        </authorList>
    </citation>
    <scope>NUCLEOTIDE SEQUENCE [LARGE SCALE GENOMIC DNA]</scope>
    <source>
        <strain evidence="1">SG_bin8</strain>
    </source>
</reference>
<evidence type="ECO:0000313" key="2">
    <source>
        <dbReference type="Proteomes" id="UP000192872"/>
    </source>
</evidence>
<evidence type="ECO:0008006" key="3">
    <source>
        <dbReference type="Google" id="ProtNLM"/>
    </source>
</evidence>
<gene>
    <name evidence="1" type="ORF">A4S15_02315</name>
</gene>
<organism evidence="1 2">
    <name type="scientific">Candidatus Raskinella chloraquaticus</name>
    <dbReference type="NCBI Taxonomy" id="1951219"/>
    <lineage>
        <taxon>Bacteria</taxon>
        <taxon>Pseudomonadati</taxon>
        <taxon>Pseudomonadota</taxon>
        <taxon>Alphaproteobacteria</taxon>
        <taxon>Hyphomicrobiales</taxon>
        <taxon>Phreatobacteraceae</taxon>
        <taxon>Candidatus Raskinella</taxon>
    </lineage>
</organism>
<evidence type="ECO:0000313" key="1">
    <source>
        <dbReference type="EMBL" id="OQW49581.1"/>
    </source>
</evidence>
<protein>
    <recommendedName>
        <fullName evidence="3">Alkaline proteinase inhibitor/ Outer membrane lipoprotein Omp19 domain-containing protein</fullName>
    </recommendedName>
</protein>
<name>A0A1W9HQR0_9HYPH</name>
<accession>A0A1W9HQR0</accession>